<accession>A0A0C9N152</accession>
<dbReference type="Pfam" id="PF21148">
    <property type="entry name" value="NSUN5_fdxn-like"/>
    <property type="match status" value="1"/>
</dbReference>
<dbReference type="PANTHER" id="PTHR43829:SF9">
    <property type="entry name" value="AQUAPORIN-9"/>
    <property type="match status" value="1"/>
</dbReference>
<keyword evidence="6 12" id="KW-0949">S-adenosyl-L-methionine</keyword>
<keyword evidence="9 14" id="KW-1133">Transmembrane helix</keyword>
<feature type="transmembrane region" description="Helical" evidence="14">
    <location>
        <begin position="279"/>
        <end position="300"/>
    </location>
</feature>
<dbReference type="InterPro" id="IPR049560">
    <property type="entry name" value="MeTrfase_RsmB-F_NOP2_cat"/>
</dbReference>
<dbReference type="OrthoDB" id="435282at2759"/>
<evidence type="ECO:0000256" key="14">
    <source>
        <dbReference type="SAM" id="Phobius"/>
    </source>
</evidence>
<dbReference type="GO" id="GO:0015250">
    <property type="term" value="F:water channel activity"/>
    <property type="evidence" value="ECO:0007669"/>
    <property type="project" value="TreeGrafter"/>
</dbReference>
<evidence type="ECO:0000256" key="11">
    <source>
        <dbReference type="ARBA" id="ARBA00053002"/>
    </source>
</evidence>
<dbReference type="Gene3D" id="3.30.70.1170">
    <property type="entry name" value="Sun protein, domain 3"/>
    <property type="match status" value="1"/>
</dbReference>
<dbReference type="InterPro" id="IPR049561">
    <property type="entry name" value="NSUN5_7_fdxn-like"/>
</dbReference>
<dbReference type="GO" id="GO:0032259">
    <property type="term" value="P:methylation"/>
    <property type="evidence" value="ECO:0007669"/>
    <property type="project" value="UniProtKB-KW"/>
</dbReference>
<feature type="binding site" evidence="12">
    <location>
        <position position="606"/>
    </location>
    <ligand>
        <name>S-adenosyl-L-methionine</name>
        <dbReference type="ChEBI" id="CHEBI:59789"/>
    </ligand>
</feature>
<dbReference type="Proteomes" id="UP000053815">
    <property type="component" value="Unassembled WGS sequence"/>
</dbReference>
<dbReference type="NCBIfam" id="TIGR00861">
    <property type="entry name" value="MIP"/>
    <property type="match status" value="1"/>
</dbReference>
<dbReference type="InterPro" id="IPR001678">
    <property type="entry name" value="MeTrfase_RsmB-F_NOP2_dom"/>
</dbReference>
<comment type="subcellular location">
    <subcellularLocation>
        <location evidence="1">Membrane</location>
        <topology evidence="1">Multi-pass membrane protein</topology>
    </subcellularLocation>
</comment>
<dbReference type="GO" id="GO:0003723">
    <property type="term" value="F:RNA binding"/>
    <property type="evidence" value="ECO:0007669"/>
    <property type="project" value="UniProtKB-UniRule"/>
</dbReference>
<dbReference type="Pfam" id="PF01189">
    <property type="entry name" value="Methyltr_RsmB-F"/>
    <property type="match status" value="1"/>
</dbReference>
<evidence type="ECO:0000256" key="12">
    <source>
        <dbReference type="PROSITE-ProRule" id="PRU01023"/>
    </source>
</evidence>
<keyword evidence="17" id="KW-1185">Reference proteome</keyword>
<reference evidence="16" key="1">
    <citation type="submission" date="2014-09" db="EMBL/GenBank/DDBJ databases">
        <title>Draft genome sequence of an oleaginous Mucoromycotina fungus Mucor ambiguus NBRC6742.</title>
        <authorList>
            <person name="Takeda I."/>
            <person name="Yamane N."/>
            <person name="Morita T."/>
            <person name="Tamano K."/>
            <person name="Machida M."/>
            <person name="Baker S."/>
            <person name="Koike H."/>
        </authorList>
    </citation>
    <scope>NUCLEOTIDE SEQUENCE</scope>
    <source>
        <strain evidence="16">NBRC 6742</strain>
    </source>
</reference>
<comment type="caution">
    <text evidence="12">Lacks conserved residue(s) required for the propagation of feature annotation.</text>
</comment>
<dbReference type="SUPFAM" id="SSF53335">
    <property type="entry name" value="S-adenosyl-L-methionine-dependent methyltransferases"/>
    <property type="match status" value="1"/>
</dbReference>
<dbReference type="EMBL" id="DF836486">
    <property type="protein sequence ID" value="GAN08288.1"/>
    <property type="molecule type" value="Genomic_DNA"/>
</dbReference>
<evidence type="ECO:0000256" key="9">
    <source>
        <dbReference type="ARBA" id="ARBA00022989"/>
    </source>
</evidence>
<proteinExistence type="inferred from homology"/>
<comment type="similarity">
    <text evidence="2">Belongs to the MIP/aquaporin (TC 1.A.8) family.</text>
</comment>
<feature type="domain" description="SAM-dependent MTase RsmB/NOP-type" evidence="15">
    <location>
        <begin position="432"/>
        <end position="745"/>
    </location>
</feature>
<evidence type="ECO:0000256" key="1">
    <source>
        <dbReference type="ARBA" id="ARBA00004141"/>
    </source>
</evidence>
<name>A0A0C9N152_9FUNG</name>
<evidence type="ECO:0000256" key="5">
    <source>
        <dbReference type="ARBA" id="ARBA00022679"/>
    </source>
</evidence>
<evidence type="ECO:0000256" key="4">
    <source>
        <dbReference type="ARBA" id="ARBA00022603"/>
    </source>
</evidence>
<dbReference type="InterPro" id="IPR050363">
    <property type="entry name" value="MIP/Aquaporin"/>
</dbReference>
<evidence type="ECO:0000256" key="2">
    <source>
        <dbReference type="ARBA" id="ARBA00006175"/>
    </source>
</evidence>
<keyword evidence="10 14" id="KW-0472">Membrane</keyword>
<keyword evidence="4 12" id="KW-0489">Methyltransferase</keyword>
<evidence type="ECO:0000256" key="7">
    <source>
        <dbReference type="ARBA" id="ARBA00022692"/>
    </source>
</evidence>
<feature type="binding site" evidence="12">
    <location>
        <begin position="537"/>
        <end position="543"/>
    </location>
    <ligand>
        <name>S-adenosyl-L-methionine</name>
        <dbReference type="ChEBI" id="CHEBI:59789"/>
    </ligand>
</feature>
<gene>
    <name evidence="16" type="ORF">MAM1_0197c07797</name>
</gene>
<evidence type="ECO:0000256" key="13">
    <source>
        <dbReference type="SAM" id="MobiDB-lite"/>
    </source>
</evidence>
<keyword evidence="8 12" id="KW-0694">RNA-binding</keyword>
<comment type="similarity">
    <text evidence="12">Belongs to the class I-like SAM-binding methyltransferase superfamily. RsmB/NOP family.</text>
</comment>
<dbReference type="Pfam" id="PF00230">
    <property type="entry name" value="MIP"/>
    <property type="match status" value="1"/>
</dbReference>
<evidence type="ECO:0000256" key="6">
    <source>
        <dbReference type="ARBA" id="ARBA00022691"/>
    </source>
</evidence>
<dbReference type="GO" id="GO:0015254">
    <property type="term" value="F:glycerol channel activity"/>
    <property type="evidence" value="ECO:0007669"/>
    <property type="project" value="TreeGrafter"/>
</dbReference>
<dbReference type="AlphaFoldDB" id="A0A0C9N152"/>
<dbReference type="Pfam" id="PF21153">
    <property type="entry name" value="NSUN5_N"/>
    <property type="match status" value="1"/>
</dbReference>
<dbReference type="InterPro" id="IPR022357">
    <property type="entry name" value="MIP_CS"/>
</dbReference>
<evidence type="ECO:0000259" key="15">
    <source>
        <dbReference type="PROSITE" id="PS51686"/>
    </source>
</evidence>
<keyword evidence="7 14" id="KW-0812">Transmembrane</keyword>
<comment type="catalytic activity">
    <reaction evidence="11">
        <text>a cytidine in 25S rRNA + S-adenosyl-L-methionine = a 5-methylcytidine in 25S rRNA + S-adenosyl-L-homocysteine + H(+)</text>
        <dbReference type="Rhea" id="RHEA:47780"/>
        <dbReference type="Rhea" id="RHEA-COMP:11911"/>
        <dbReference type="Rhea" id="RHEA-COMP:11912"/>
        <dbReference type="ChEBI" id="CHEBI:15378"/>
        <dbReference type="ChEBI" id="CHEBI:57856"/>
        <dbReference type="ChEBI" id="CHEBI:59789"/>
        <dbReference type="ChEBI" id="CHEBI:74483"/>
        <dbReference type="ChEBI" id="CHEBI:82748"/>
    </reaction>
</comment>
<keyword evidence="3" id="KW-0813">Transport</keyword>
<keyword evidence="5 12" id="KW-0808">Transferase</keyword>
<dbReference type="CDD" id="cd00333">
    <property type="entry name" value="MIP"/>
    <property type="match status" value="1"/>
</dbReference>
<dbReference type="SUPFAM" id="SSF81338">
    <property type="entry name" value="Aquaporin-like"/>
    <property type="match status" value="1"/>
</dbReference>
<dbReference type="InterPro" id="IPR029063">
    <property type="entry name" value="SAM-dependent_MTases_sf"/>
</dbReference>
<dbReference type="GO" id="GO:0005886">
    <property type="term" value="C:plasma membrane"/>
    <property type="evidence" value="ECO:0007669"/>
    <property type="project" value="TreeGrafter"/>
</dbReference>
<evidence type="ECO:0000313" key="17">
    <source>
        <dbReference type="Proteomes" id="UP000053815"/>
    </source>
</evidence>
<feature type="binding site" evidence="12">
    <location>
        <position position="561"/>
    </location>
    <ligand>
        <name>S-adenosyl-L-methionine</name>
        <dbReference type="ChEBI" id="CHEBI:59789"/>
    </ligand>
</feature>
<feature type="region of interest" description="Disordered" evidence="13">
    <location>
        <begin position="623"/>
        <end position="642"/>
    </location>
</feature>
<dbReference type="PROSITE" id="PS00221">
    <property type="entry name" value="MIP"/>
    <property type="match status" value="1"/>
</dbReference>
<dbReference type="STRING" id="91626.A0A0C9N152"/>
<feature type="transmembrane region" description="Helical" evidence="14">
    <location>
        <begin position="155"/>
        <end position="175"/>
    </location>
</feature>
<evidence type="ECO:0000313" key="16">
    <source>
        <dbReference type="EMBL" id="GAN08288.1"/>
    </source>
</evidence>
<dbReference type="InterPro" id="IPR000425">
    <property type="entry name" value="MIP"/>
</dbReference>
<feature type="transmembrane region" description="Helical" evidence="14">
    <location>
        <begin position="205"/>
        <end position="228"/>
    </location>
</feature>
<evidence type="ECO:0000256" key="3">
    <source>
        <dbReference type="ARBA" id="ARBA00022448"/>
    </source>
</evidence>
<organism evidence="16">
    <name type="scientific">Mucor ambiguus</name>
    <dbReference type="NCBI Taxonomy" id="91626"/>
    <lineage>
        <taxon>Eukaryota</taxon>
        <taxon>Fungi</taxon>
        <taxon>Fungi incertae sedis</taxon>
        <taxon>Mucoromycota</taxon>
        <taxon>Mucoromycotina</taxon>
        <taxon>Mucoromycetes</taxon>
        <taxon>Mucorales</taxon>
        <taxon>Mucorineae</taxon>
        <taxon>Mucoraceae</taxon>
        <taxon>Mucor</taxon>
    </lineage>
</organism>
<dbReference type="FunFam" id="3.40.50.150:FF:000164">
    <property type="entry name" value="Methyltransferase NSUN5, putative"/>
    <property type="match status" value="1"/>
</dbReference>
<dbReference type="GO" id="GO:0008168">
    <property type="term" value="F:methyltransferase activity"/>
    <property type="evidence" value="ECO:0007669"/>
    <property type="project" value="UniProtKB-KW"/>
</dbReference>
<feature type="transmembrane region" description="Helical" evidence="14">
    <location>
        <begin position="240"/>
        <end position="259"/>
    </location>
</feature>
<dbReference type="PROSITE" id="PS51686">
    <property type="entry name" value="SAM_MT_RSMB_NOP"/>
    <property type="match status" value="1"/>
</dbReference>
<evidence type="ECO:0000256" key="8">
    <source>
        <dbReference type="ARBA" id="ARBA00022884"/>
    </source>
</evidence>
<feature type="transmembrane region" description="Helical" evidence="14">
    <location>
        <begin position="77"/>
        <end position="96"/>
    </location>
</feature>
<sequence length="844" mass="93051">MSSARSSLTAVPTIANIYISNPNDDGSIVLDKKPSSYANTVSLTVDNNTDDLNTSRKSRCATIVSHLRHFKQKHREFLAEFIGTMVLILLTCGISAEETLQIGPHKSWLTSSLGSGLAVLVAVCVSGHVSGAHINPAVTITFCLFSGFPVKKVPIYLAAQFMGAFTGAALLYTIIEPAITQFDHGQRHILGELGTAGIFGTYPPLYVGIASAAASEIIGTALLLLVIMTSGHPNNLPFRTAQGIMISVGVMTICLGLGYTSGFSLNPARDFGPRLFTAVAGWGFEVFSVHHFYAFVPMLAPIFDIMNFYQHAGRILDKLARHEGTIKGLIIGDPKVWDKKKMYALVCETLKYKQVLNELIDASKICEVEKKLKRSLALVLIHDLMFTKRGITVRNDVPLKQCVMRHQARLKSELIKIKIKRGATSDEDLVSQKVKDAVLIPRYARVNEHKLTVQKAIKSFQNEGYTLVDCPEDLRELKLKEFCIDRHLRDMLIFHQKTDFHAHPLYVSGNIILQDKASCFPAHVCQAPQGAHAIDACAAPGNKTSHLSALMKNTGKIWAFDLDSRRLELLKKLTNKAGYISPVHGSFLETNPEDAQFANVEYLLLDPSCSGSGIISRLDHLVDDEDEKENNGKDANGQTQEERLKNLSDFQISIIQHAMKFPKAKRIVYSTCSIHPDENEHVVKAILKNNPEFELAERDSVLPTWERRGIPAEINGSKDLADRLVRTIPAEDLTNGFFVSCFVRKSAASSESNKRPLEQGAFFEREFRASTIQSTVAIKTTIKVLGHANILLGTATNDSFKDENEGDAVDSKANNNGASNAVEAQVINGHAEQEAIDQMMLPYL</sequence>
<dbReference type="PRINTS" id="PR00783">
    <property type="entry name" value="MINTRINSICP"/>
</dbReference>
<dbReference type="Gene3D" id="1.20.1080.10">
    <property type="entry name" value="Glycerol uptake facilitator protein"/>
    <property type="match status" value="1"/>
</dbReference>
<dbReference type="PANTHER" id="PTHR43829">
    <property type="entry name" value="AQUAPORIN OR AQUAGLYCEROPORIN RELATED"/>
    <property type="match status" value="1"/>
</dbReference>
<feature type="active site" description="Nucleophile" evidence="12">
    <location>
        <position position="672"/>
    </location>
</feature>
<dbReference type="InterPro" id="IPR048889">
    <property type="entry name" value="NSUN5_RCM1_N"/>
</dbReference>
<protein>
    <submittedName>
        <fullName evidence="16">Nucleus protein</fullName>
    </submittedName>
</protein>
<evidence type="ECO:0000256" key="10">
    <source>
        <dbReference type="ARBA" id="ARBA00023136"/>
    </source>
</evidence>
<dbReference type="InterPro" id="IPR023271">
    <property type="entry name" value="Aquaporin-like"/>
</dbReference>
<dbReference type="Gene3D" id="3.40.50.150">
    <property type="entry name" value="Vaccinia Virus protein VP39"/>
    <property type="match status" value="1"/>
</dbReference>